<dbReference type="GO" id="GO:0016787">
    <property type="term" value="F:hydrolase activity"/>
    <property type="evidence" value="ECO:0007669"/>
    <property type="project" value="UniProtKB-KW"/>
</dbReference>
<comment type="caution">
    <text evidence="7">The sequence shown here is derived from an EMBL/GenBank/DDBJ whole genome shotgun (WGS) entry which is preliminary data.</text>
</comment>
<dbReference type="InterPro" id="IPR027417">
    <property type="entry name" value="P-loop_NTPase"/>
</dbReference>
<sequence length="473" mass="53181">MNKISLQIVSLNYRFFSTSIPACSKRSALRKPNISTLTKHLKPDGLNGRERRDLLRDKLKSSKGTGNGPYIPVKRRLETIPTKTKQLSAFLATQRFEDLALNTHVVEAIQSVLPEDAKPTEIQALAIPQLLDHRKQHILIAAETGSGKTFAYLLPTIEMLKADEKAIGRRPNRPRAIVLVPTRELIDQVVKSAKSLSHTVKFRAIGLDRKPSRKQAQLFDDSPVDLLVTTPTSLVASVKQGLLSLADARYLVIDEADSMFDAGWGDDCRWIIERFQDGKITVVSATLPKSVHKALDDLFPRMIKITTPSLHKSLPNLKQSFVDLDRFQGNRQLALLEVLKKNLKDRKTLIFCNTKKSVELLYKFLESKQLKSLALYKDAPMDRRETLALFSTSQETDHRLLISTDIASRGIDVRCVDHVILFDFPASAIDYLHRVGRTARAGDTGKATCLIGRKDRMMADRIKRSIREGSILT</sequence>
<keyword evidence="4" id="KW-0067">ATP-binding</keyword>
<dbReference type="GO" id="GO:0005524">
    <property type="term" value="F:ATP binding"/>
    <property type="evidence" value="ECO:0007669"/>
    <property type="project" value="UniProtKB-KW"/>
</dbReference>
<feature type="domain" description="Helicase C-terminal" evidence="6">
    <location>
        <begin position="335"/>
        <end position="473"/>
    </location>
</feature>
<dbReference type="OrthoDB" id="10256233at2759"/>
<evidence type="ECO:0000256" key="1">
    <source>
        <dbReference type="ARBA" id="ARBA00022741"/>
    </source>
</evidence>
<dbReference type="PROSITE" id="PS51194">
    <property type="entry name" value="HELICASE_CTER"/>
    <property type="match status" value="1"/>
</dbReference>
<dbReference type="Pfam" id="PF00270">
    <property type="entry name" value="DEAD"/>
    <property type="match status" value="1"/>
</dbReference>
<dbReference type="InterPro" id="IPR001650">
    <property type="entry name" value="Helicase_C-like"/>
</dbReference>
<keyword evidence="2" id="KW-0378">Hydrolase</keyword>
<dbReference type="Pfam" id="PF00271">
    <property type="entry name" value="Helicase_C"/>
    <property type="match status" value="1"/>
</dbReference>
<name>A0A9P6XJ75_RHIOR</name>
<dbReference type="Proteomes" id="UP000716291">
    <property type="component" value="Unassembled WGS sequence"/>
</dbReference>
<evidence type="ECO:0000256" key="2">
    <source>
        <dbReference type="ARBA" id="ARBA00022801"/>
    </source>
</evidence>
<protein>
    <recommendedName>
        <fullName evidence="9">P-loop containing nucleoside triphosphate hydrolase protein</fullName>
    </recommendedName>
</protein>
<dbReference type="PROSITE" id="PS51192">
    <property type="entry name" value="HELICASE_ATP_BIND_1"/>
    <property type="match status" value="1"/>
</dbReference>
<keyword evidence="8" id="KW-1185">Reference proteome</keyword>
<dbReference type="GO" id="GO:0003676">
    <property type="term" value="F:nucleic acid binding"/>
    <property type="evidence" value="ECO:0007669"/>
    <property type="project" value="InterPro"/>
</dbReference>
<dbReference type="GO" id="GO:0004386">
    <property type="term" value="F:helicase activity"/>
    <property type="evidence" value="ECO:0007669"/>
    <property type="project" value="UniProtKB-KW"/>
</dbReference>
<dbReference type="Gene3D" id="3.40.50.300">
    <property type="entry name" value="P-loop containing nucleotide triphosphate hydrolases"/>
    <property type="match status" value="2"/>
</dbReference>
<evidence type="ECO:0000259" key="6">
    <source>
        <dbReference type="PROSITE" id="PS51194"/>
    </source>
</evidence>
<reference evidence="7" key="1">
    <citation type="journal article" date="2020" name="Microb. Genom.">
        <title>Genetic diversity of clinical and environmental Mucorales isolates obtained from an investigation of mucormycosis cases among solid organ transplant recipients.</title>
        <authorList>
            <person name="Nguyen M.H."/>
            <person name="Kaul D."/>
            <person name="Muto C."/>
            <person name="Cheng S.J."/>
            <person name="Richter R.A."/>
            <person name="Bruno V.M."/>
            <person name="Liu G."/>
            <person name="Beyhan S."/>
            <person name="Sundermann A.J."/>
            <person name="Mounaud S."/>
            <person name="Pasculle A.W."/>
            <person name="Nierman W.C."/>
            <person name="Driscoll E."/>
            <person name="Cumbie R."/>
            <person name="Clancy C.J."/>
            <person name="Dupont C.L."/>
        </authorList>
    </citation>
    <scope>NUCLEOTIDE SEQUENCE</scope>
    <source>
        <strain evidence="7">GL11</strain>
    </source>
</reference>
<accession>A0A9P6XJ75</accession>
<evidence type="ECO:0000259" key="5">
    <source>
        <dbReference type="PROSITE" id="PS51192"/>
    </source>
</evidence>
<dbReference type="InterPro" id="IPR014001">
    <property type="entry name" value="Helicase_ATP-bd"/>
</dbReference>
<proteinExistence type="predicted"/>
<dbReference type="SMART" id="SM00490">
    <property type="entry name" value="HELICc"/>
    <property type="match status" value="1"/>
</dbReference>
<keyword evidence="1" id="KW-0547">Nucleotide-binding</keyword>
<gene>
    <name evidence="7" type="ORF">G6F64_001090</name>
</gene>
<dbReference type="EMBL" id="JAANQT010000078">
    <property type="protein sequence ID" value="KAG1314910.1"/>
    <property type="molecule type" value="Genomic_DNA"/>
</dbReference>
<dbReference type="InterPro" id="IPR011545">
    <property type="entry name" value="DEAD/DEAH_box_helicase_dom"/>
</dbReference>
<organism evidence="7 8">
    <name type="scientific">Rhizopus oryzae</name>
    <name type="common">Mucormycosis agent</name>
    <name type="synonym">Rhizopus arrhizus var. delemar</name>
    <dbReference type="NCBI Taxonomy" id="64495"/>
    <lineage>
        <taxon>Eukaryota</taxon>
        <taxon>Fungi</taxon>
        <taxon>Fungi incertae sedis</taxon>
        <taxon>Mucoromycota</taxon>
        <taxon>Mucoromycotina</taxon>
        <taxon>Mucoromycetes</taxon>
        <taxon>Mucorales</taxon>
        <taxon>Mucorineae</taxon>
        <taxon>Rhizopodaceae</taxon>
        <taxon>Rhizopus</taxon>
    </lineage>
</organism>
<evidence type="ECO:0000313" key="7">
    <source>
        <dbReference type="EMBL" id="KAG1314910.1"/>
    </source>
</evidence>
<dbReference type="CDD" id="cd18787">
    <property type="entry name" value="SF2_C_DEAD"/>
    <property type="match status" value="1"/>
</dbReference>
<evidence type="ECO:0000313" key="8">
    <source>
        <dbReference type="Proteomes" id="UP000716291"/>
    </source>
</evidence>
<dbReference type="SUPFAM" id="SSF52540">
    <property type="entry name" value="P-loop containing nucleoside triphosphate hydrolases"/>
    <property type="match status" value="1"/>
</dbReference>
<evidence type="ECO:0000256" key="3">
    <source>
        <dbReference type="ARBA" id="ARBA00022806"/>
    </source>
</evidence>
<evidence type="ECO:0000256" key="4">
    <source>
        <dbReference type="ARBA" id="ARBA00022840"/>
    </source>
</evidence>
<dbReference type="PANTHER" id="PTHR47960">
    <property type="entry name" value="DEAD-BOX ATP-DEPENDENT RNA HELICASE 50"/>
    <property type="match status" value="1"/>
</dbReference>
<evidence type="ECO:0008006" key="9">
    <source>
        <dbReference type="Google" id="ProtNLM"/>
    </source>
</evidence>
<dbReference type="SMART" id="SM00487">
    <property type="entry name" value="DEXDc"/>
    <property type="match status" value="1"/>
</dbReference>
<dbReference type="AlphaFoldDB" id="A0A9P6XJ75"/>
<feature type="domain" description="Helicase ATP-binding" evidence="5">
    <location>
        <begin position="129"/>
        <end position="305"/>
    </location>
</feature>
<keyword evidence="3" id="KW-0347">Helicase</keyword>